<keyword evidence="2 5" id="KW-0812">Transmembrane</keyword>
<reference evidence="7" key="2">
    <citation type="submission" date="2021-04" db="EMBL/GenBank/DDBJ databases">
        <authorList>
            <person name="Gilroy R."/>
        </authorList>
    </citation>
    <scope>NUCLEOTIDE SEQUENCE</scope>
    <source>
        <strain evidence="7">CHK180-15479</strain>
    </source>
</reference>
<comment type="subcellular location">
    <subcellularLocation>
        <location evidence="1">Membrane</location>
        <topology evidence="1">Multi-pass membrane protein</topology>
    </subcellularLocation>
</comment>
<dbReference type="Pfam" id="PF01957">
    <property type="entry name" value="NfeD"/>
    <property type="match status" value="1"/>
</dbReference>
<accession>A0A9D2SHK6</accession>
<dbReference type="Proteomes" id="UP000823910">
    <property type="component" value="Unassembled WGS sequence"/>
</dbReference>
<dbReference type="GO" id="GO:0005886">
    <property type="term" value="C:plasma membrane"/>
    <property type="evidence" value="ECO:0007669"/>
    <property type="project" value="TreeGrafter"/>
</dbReference>
<evidence type="ECO:0000313" key="8">
    <source>
        <dbReference type="Proteomes" id="UP000823910"/>
    </source>
</evidence>
<evidence type="ECO:0000256" key="2">
    <source>
        <dbReference type="ARBA" id="ARBA00022692"/>
    </source>
</evidence>
<feature type="domain" description="NfeD-like C-terminal" evidence="6">
    <location>
        <begin position="79"/>
        <end position="136"/>
    </location>
</feature>
<dbReference type="InterPro" id="IPR052165">
    <property type="entry name" value="Membrane_assoc_protease"/>
</dbReference>
<dbReference type="PANTHER" id="PTHR33507">
    <property type="entry name" value="INNER MEMBRANE PROTEIN YBBJ"/>
    <property type="match status" value="1"/>
</dbReference>
<dbReference type="InterPro" id="IPR002810">
    <property type="entry name" value="NfeD-like_C"/>
</dbReference>
<sequence>MTVVWLAAFVVFLAAEALTVSLTSVWFAGGALAALAVQVLGAGIRLQLAVFVAVSFLLFFLVRPFASRYVQEKKTPTNVDGLIGRSAVVKETVDAQAGTAVLAGETWLARPFEAGKSFSPGTTVIVKGISGAKLLVAAEESK</sequence>
<evidence type="ECO:0000256" key="1">
    <source>
        <dbReference type="ARBA" id="ARBA00004141"/>
    </source>
</evidence>
<comment type="caution">
    <text evidence="7">The sequence shown here is derived from an EMBL/GenBank/DDBJ whole genome shotgun (WGS) entry which is preliminary data.</text>
</comment>
<name>A0A9D2SHK6_9FIRM</name>
<proteinExistence type="predicted"/>
<dbReference type="EMBL" id="DWWT01000017">
    <property type="protein sequence ID" value="HJC05333.1"/>
    <property type="molecule type" value="Genomic_DNA"/>
</dbReference>
<evidence type="ECO:0000259" key="6">
    <source>
        <dbReference type="Pfam" id="PF01957"/>
    </source>
</evidence>
<dbReference type="InterPro" id="IPR012340">
    <property type="entry name" value="NA-bd_OB-fold"/>
</dbReference>
<dbReference type="PANTHER" id="PTHR33507:SF3">
    <property type="entry name" value="INNER MEMBRANE PROTEIN YBBJ"/>
    <property type="match status" value="1"/>
</dbReference>
<evidence type="ECO:0000313" key="7">
    <source>
        <dbReference type="EMBL" id="HJC05333.1"/>
    </source>
</evidence>
<keyword evidence="4 5" id="KW-0472">Membrane</keyword>
<feature type="transmembrane region" description="Helical" evidence="5">
    <location>
        <begin position="43"/>
        <end position="62"/>
    </location>
</feature>
<dbReference type="AlphaFoldDB" id="A0A9D2SHK6"/>
<evidence type="ECO:0000256" key="4">
    <source>
        <dbReference type="ARBA" id="ARBA00023136"/>
    </source>
</evidence>
<keyword evidence="3 5" id="KW-1133">Transmembrane helix</keyword>
<protein>
    <submittedName>
        <fullName evidence="7">NfeD family protein</fullName>
    </submittedName>
</protein>
<gene>
    <name evidence="7" type="ORF">H9704_04160</name>
</gene>
<organism evidence="7 8">
    <name type="scientific">Candidatus Enterocloster excrementipullorum</name>
    <dbReference type="NCBI Taxonomy" id="2838559"/>
    <lineage>
        <taxon>Bacteria</taxon>
        <taxon>Bacillati</taxon>
        <taxon>Bacillota</taxon>
        <taxon>Clostridia</taxon>
        <taxon>Lachnospirales</taxon>
        <taxon>Lachnospiraceae</taxon>
        <taxon>Enterocloster</taxon>
    </lineage>
</organism>
<reference evidence="7" key="1">
    <citation type="journal article" date="2021" name="PeerJ">
        <title>Extensive microbial diversity within the chicken gut microbiome revealed by metagenomics and culture.</title>
        <authorList>
            <person name="Gilroy R."/>
            <person name="Ravi A."/>
            <person name="Getino M."/>
            <person name="Pursley I."/>
            <person name="Horton D.L."/>
            <person name="Alikhan N.F."/>
            <person name="Baker D."/>
            <person name="Gharbi K."/>
            <person name="Hall N."/>
            <person name="Watson M."/>
            <person name="Adriaenssens E.M."/>
            <person name="Foster-Nyarko E."/>
            <person name="Jarju S."/>
            <person name="Secka A."/>
            <person name="Antonio M."/>
            <person name="Oren A."/>
            <person name="Chaudhuri R.R."/>
            <person name="La Ragione R."/>
            <person name="Hildebrand F."/>
            <person name="Pallen M.J."/>
        </authorList>
    </citation>
    <scope>NUCLEOTIDE SEQUENCE</scope>
    <source>
        <strain evidence="7">CHK180-15479</strain>
    </source>
</reference>
<dbReference type="Gene3D" id="2.40.50.140">
    <property type="entry name" value="Nucleic acid-binding proteins"/>
    <property type="match status" value="1"/>
</dbReference>
<evidence type="ECO:0000256" key="3">
    <source>
        <dbReference type="ARBA" id="ARBA00022989"/>
    </source>
</evidence>
<evidence type="ECO:0000256" key="5">
    <source>
        <dbReference type="SAM" id="Phobius"/>
    </source>
</evidence>